<name>A0ABS7J5A5_9SPHN</name>
<feature type="transmembrane region" description="Helical" evidence="1">
    <location>
        <begin position="162"/>
        <end position="181"/>
    </location>
</feature>
<keyword evidence="3" id="KW-1185">Reference proteome</keyword>
<evidence type="ECO:0000256" key="1">
    <source>
        <dbReference type="SAM" id="Phobius"/>
    </source>
</evidence>
<keyword evidence="1" id="KW-0812">Transmembrane</keyword>
<accession>A0ABS7J5A5</accession>
<comment type="caution">
    <text evidence="2">The sequence shown here is derived from an EMBL/GenBank/DDBJ whole genome shotgun (WGS) entry which is preliminary data.</text>
</comment>
<feature type="transmembrane region" description="Helical" evidence="1">
    <location>
        <begin position="187"/>
        <end position="209"/>
    </location>
</feature>
<keyword evidence="1" id="KW-0472">Membrane</keyword>
<dbReference type="Proteomes" id="UP000755104">
    <property type="component" value="Unassembled WGS sequence"/>
</dbReference>
<proteinExistence type="predicted"/>
<feature type="transmembrane region" description="Helical" evidence="1">
    <location>
        <begin position="29"/>
        <end position="49"/>
    </location>
</feature>
<protein>
    <submittedName>
        <fullName evidence="2">DUF1109 domain-containing protein</fullName>
    </submittedName>
</protein>
<feature type="transmembrane region" description="Helical" evidence="1">
    <location>
        <begin position="128"/>
        <end position="150"/>
    </location>
</feature>
<evidence type="ECO:0000313" key="3">
    <source>
        <dbReference type="Proteomes" id="UP000755104"/>
    </source>
</evidence>
<keyword evidence="1" id="KW-1133">Transmembrane helix</keyword>
<dbReference type="InterPro" id="IPR009495">
    <property type="entry name" value="NrsF"/>
</dbReference>
<dbReference type="Pfam" id="PF06532">
    <property type="entry name" value="NrsF"/>
    <property type="match status" value="1"/>
</dbReference>
<reference evidence="2 3" key="1">
    <citation type="submission" date="2021-08" db="EMBL/GenBank/DDBJ databases">
        <title>Comparative Genomics Analysis of the Genus Qipengyuania Reveals Extensive Genetic Diversity and Metabolic Versatility, Including the Description of Fifteen Novel Species.</title>
        <authorList>
            <person name="Liu Y."/>
        </authorList>
    </citation>
    <scope>NUCLEOTIDE SEQUENCE [LARGE SCALE GENOMIC DNA]</scope>
    <source>
        <strain evidence="2 3">6D47A</strain>
    </source>
</reference>
<sequence length="215" mass="22180">MISTATSSQIDSLVADLAPVRRAKARTGLLVVAAATLLAFAVTAPIFGLRPDVAALHPSEIVLLRSGALLLMGVAAAWAVIASSSPGVGSRRDGWRWTVAAALLFPVTSLALVLGGTPFPTWIFSASSAAWCLGISLTSALAIGSALTAWLRRGAVTEPDRAGWLTGLAAGALGTFVYNLGCSSSSVHYAALWYGLAVVISAVVGRLVVPRNLRW</sequence>
<feature type="transmembrane region" description="Helical" evidence="1">
    <location>
        <begin position="94"/>
        <end position="116"/>
    </location>
</feature>
<organism evidence="2 3">
    <name type="scientific">Qipengyuania qiaonensis</name>
    <dbReference type="NCBI Taxonomy" id="2867240"/>
    <lineage>
        <taxon>Bacteria</taxon>
        <taxon>Pseudomonadati</taxon>
        <taxon>Pseudomonadota</taxon>
        <taxon>Alphaproteobacteria</taxon>
        <taxon>Sphingomonadales</taxon>
        <taxon>Erythrobacteraceae</taxon>
        <taxon>Qipengyuania</taxon>
    </lineage>
</organism>
<feature type="transmembrane region" description="Helical" evidence="1">
    <location>
        <begin position="61"/>
        <end position="82"/>
    </location>
</feature>
<dbReference type="EMBL" id="JAIGNO010000001">
    <property type="protein sequence ID" value="MBX7481049.1"/>
    <property type="molecule type" value="Genomic_DNA"/>
</dbReference>
<gene>
    <name evidence="2" type="ORF">K3174_00785</name>
</gene>
<dbReference type="RefSeq" id="WP_221554934.1">
    <property type="nucleotide sequence ID" value="NZ_JAIGNO010000001.1"/>
</dbReference>
<evidence type="ECO:0000313" key="2">
    <source>
        <dbReference type="EMBL" id="MBX7481049.1"/>
    </source>
</evidence>